<dbReference type="EMBL" id="JABEVX010000008">
    <property type="protein sequence ID" value="NNT72844.1"/>
    <property type="molecule type" value="Genomic_DNA"/>
</dbReference>
<comment type="caution">
    <text evidence="2">The sequence shown here is derived from an EMBL/GenBank/DDBJ whole genome shotgun (WGS) entry which is preliminary data.</text>
</comment>
<accession>A0A7Y3VZK8</accession>
<evidence type="ECO:0000256" key="1">
    <source>
        <dbReference type="SAM" id="SignalP"/>
    </source>
</evidence>
<sequence length="370" mass="38665">MKKIILSFTILSLLAVTSCSVPDGIDSNLSALNSAGSANFDRIFDISTDNSGLVKVTPLGEGVSKSIVTLGHGDSGEITLYPGQSTTHSYPEGSYTVTIVSYDIAGQATTNTYPLEVTYVAPMNINATQSFAGTTLNLTATADYANGMLVTWGDGGANEVPTVMSGSLGSTFTAPAHTYAPGVYTLTVTALSGGAATTSATYPITVFAPYSLPITYESPIQNYSIGGTFGGVSVAVVPNPFPGGLNTSNTVWRYTKPSGAASWSGTWTPLSTPNGTPINIDNGNKIKVLVYSTEVGKKLNVEIEQGSNGVPNQILKVASTVANQWEELVFDFGPLGIPAGTTFNQLVFRYNDVADGSGEVIYIDNVRQTN</sequence>
<feature type="chain" id="PRO_5031442636" description="PKD domain-containing protein" evidence="1">
    <location>
        <begin position="22"/>
        <end position="370"/>
    </location>
</feature>
<evidence type="ECO:0000313" key="3">
    <source>
        <dbReference type="Proteomes" id="UP000536509"/>
    </source>
</evidence>
<feature type="signal peptide" evidence="1">
    <location>
        <begin position="1"/>
        <end position="21"/>
    </location>
</feature>
<reference evidence="2 3" key="1">
    <citation type="submission" date="2020-05" db="EMBL/GenBank/DDBJ databases">
        <title>Draft genome of Flavobacterium sp. IMCC34852.</title>
        <authorList>
            <person name="Song J."/>
            <person name="Cho J.-C."/>
        </authorList>
    </citation>
    <scope>NUCLEOTIDE SEQUENCE [LARGE SCALE GENOMIC DNA]</scope>
    <source>
        <strain evidence="2 3">IMCC34852</strain>
    </source>
</reference>
<protein>
    <recommendedName>
        <fullName evidence="4">PKD domain-containing protein</fullName>
    </recommendedName>
</protein>
<dbReference type="Proteomes" id="UP000536509">
    <property type="component" value="Unassembled WGS sequence"/>
</dbReference>
<dbReference type="PROSITE" id="PS51257">
    <property type="entry name" value="PROKAR_LIPOPROTEIN"/>
    <property type="match status" value="1"/>
</dbReference>
<evidence type="ECO:0000313" key="2">
    <source>
        <dbReference type="EMBL" id="NNT72844.1"/>
    </source>
</evidence>
<evidence type="ECO:0008006" key="4">
    <source>
        <dbReference type="Google" id="ProtNLM"/>
    </source>
</evidence>
<proteinExistence type="predicted"/>
<keyword evidence="1" id="KW-0732">Signal</keyword>
<organism evidence="2 3">
    <name type="scientific">Flavobacterium rivulicola</name>
    <dbReference type="NCBI Taxonomy" id="2732161"/>
    <lineage>
        <taxon>Bacteria</taxon>
        <taxon>Pseudomonadati</taxon>
        <taxon>Bacteroidota</taxon>
        <taxon>Flavobacteriia</taxon>
        <taxon>Flavobacteriales</taxon>
        <taxon>Flavobacteriaceae</taxon>
        <taxon>Flavobacterium</taxon>
    </lineage>
</organism>
<name>A0A7Y3VZK8_9FLAO</name>
<dbReference type="AlphaFoldDB" id="A0A7Y3VZK8"/>
<dbReference type="RefSeq" id="WP_171223010.1">
    <property type="nucleotide sequence ID" value="NZ_CP121446.1"/>
</dbReference>
<keyword evidence="3" id="KW-1185">Reference proteome</keyword>
<gene>
    <name evidence="2" type="ORF">HKT18_11510</name>
</gene>